<dbReference type="PIRSF" id="PIRSF016262">
    <property type="entry name" value="LPLase"/>
    <property type="match status" value="1"/>
</dbReference>
<dbReference type="GO" id="GO:0005739">
    <property type="term" value="C:mitochondrion"/>
    <property type="evidence" value="ECO:0007669"/>
    <property type="project" value="UniProtKB-SubCell"/>
</dbReference>
<evidence type="ECO:0000313" key="11">
    <source>
        <dbReference type="EMBL" id="CAD7080831.1"/>
    </source>
</evidence>
<reference evidence="11 12" key="1">
    <citation type="submission" date="2020-11" db="EMBL/GenBank/DDBJ databases">
        <authorList>
            <person name="Wallbank WR R."/>
            <person name="Pardo Diaz C."/>
            <person name="Kozak K."/>
            <person name="Martin S."/>
            <person name="Jiggins C."/>
            <person name="Moest M."/>
            <person name="Warren A I."/>
            <person name="Generalovic N T."/>
            <person name="Byers J.R.P. K."/>
            <person name="Montejo-Kovacevich G."/>
            <person name="Yen C E."/>
        </authorList>
    </citation>
    <scope>NUCLEOTIDE SEQUENCE [LARGE SCALE GENOMIC DNA]</scope>
</reference>
<dbReference type="InterPro" id="IPR004143">
    <property type="entry name" value="BPL_LPL_catalytic"/>
</dbReference>
<dbReference type="InterPro" id="IPR000544">
    <property type="entry name" value="Octanoyltransferase"/>
</dbReference>
<keyword evidence="6" id="KW-0496">Mitochondrion</keyword>
<dbReference type="NCBIfam" id="TIGR00214">
    <property type="entry name" value="lipB"/>
    <property type="match status" value="1"/>
</dbReference>
<proteinExistence type="inferred from homology"/>
<dbReference type="Proteomes" id="UP000594454">
    <property type="component" value="Chromosome 2"/>
</dbReference>
<dbReference type="GO" id="GO:0009249">
    <property type="term" value="P:protein lipoylation"/>
    <property type="evidence" value="ECO:0007669"/>
    <property type="project" value="InterPro"/>
</dbReference>
<evidence type="ECO:0000256" key="3">
    <source>
        <dbReference type="ARBA" id="ARBA00007907"/>
    </source>
</evidence>
<dbReference type="CDD" id="cd16444">
    <property type="entry name" value="LipB"/>
    <property type="match status" value="1"/>
</dbReference>
<comment type="catalytic activity">
    <reaction evidence="6">
        <text>octanoyl-[ACP] + L-lysyl-[protein] = N(6)-octanoyl-L-lysyl-[protein] + holo-[ACP] + H(+)</text>
        <dbReference type="Rhea" id="RHEA:17665"/>
        <dbReference type="Rhea" id="RHEA-COMP:9636"/>
        <dbReference type="Rhea" id="RHEA-COMP:9685"/>
        <dbReference type="Rhea" id="RHEA-COMP:9752"/>
        <dbReference type="Rhea" id="RHEA-COMP:9928"/>
        <dbReference type="ChEBI" id="CHEBI:15378"/>
        <dbReference type="ChEBI" id="CHEBI:29969"/>
        <dbReference type="ChEBI" id="CHEBI:64479"/>
        <dbReference type="ChEBI" id="CHEBI:78463"/>
        <dbReference type="ChEBI" id="CHEBI:78809"/>
        <dbReference type="EC" id="2.3.1.181"/>
    </reaction>
</comment>
<dbReference type="Pfam" id="PF21948">
    <property type="entry name" value="LplA-B_cat"/>
    <property type="match status" value="1"/>
</dbReference>
<dbReference type="SUPFAM" id="SSF55681">
    <property type="entry name" value="Class II aaRS and biotin synthetases"/>
    <property type="match status" value="1"/>
</dbReference>
<dbReference type="OrthoDB" id="19908at2759"/>
<dbReference type="HAMAP" id="MF_00013">
    <property type="entry name" value="LipB"/>
    <property type="match status" value="1"/>
</dbReference>
<comment type="similarity">
    <text evidence="3 6">Belongs to the LipB family.</text>
</comment>
<dbReference type="PANTHER" id="PTHR10993:SF7">
    <property type="entry name" value="LIPOYLTRANSFERASE 2, MITOCHONDRIAL-RELATED"/>
    <property type="match status" value="1"/>
</dbReference>
<dbReference type="FunFam" id="3.30.930.10:FF:000035">
    <property type="entry name" value="Putative lipoyltransferase 2, mitochondrial"/>
    <property type="match status" value="1"/>
</dbReference>
<comment type="subcellular location">
    <subcellularLocation>
        <location evidence="1 6">Mitochondrion</location>
    </subcellularLocation>
</comment>
<feature type="binding site" evidence="8">
    <location>
        <begin position="147"/>
        <end position="149"/>
    </location>
    <ligand>
        <name>substrate</name>
    </ligand>
</feature>
<comment type="pathway">
    <text evidence="2 6">Protein modification; protein lipoylation via endogenous pathway; protein N(6)-(lipoyl)lysine from octanoyl-[acyl-carrier-protein]: step 1/2.</text>
</comment>
<evidence type="ECO:0000256" key="9">
    <source>
        <dbReference type="PIRSR" id="PIRSR016262-3"/>
    </source>
</evidence>
<protein>
    <recommendedName>
        <fullName evidence="6">Octanoyl-[acyl-carrier-protein]:protein N-octanoyltransferase LIPT2, mitochondrial</fullName>
        <ecNumber evidence="6">2.3.1.181</ecNumber>
    </recommendedName>
</protein>
<dbReference type="GO" id="GO:0033819">
    <property type="term" value="F:lipoyl(octanoyl) transferase activity"/>
    <property type="evidence" value="ECO:0007669"/>
    <property type="project" value="UniProtKB-EC"/>
</dbReference>
<dbReference type="PROSITE" id="PS51733">
    <property type="entry name" value="BPL_LPL_CATALYTIC"/>
    <property type="match status" value="1"/>
</dbReference>
<dbReference type="PROSITE" id="PS01313">
    <property type="entry name" value="LIPB"/>
    <property type="match status" value="1"/>
</dbReference>
<dbReference type="OMA" id="GEVTYHC"/>
<evidence type="ECO:0000313" key="12">
    <source>
        <dbReference type="Proteomes" id="UP000594454"/>
    </source>
</evidence>
<dbReference type="FunCoup" id="A0A7R8UHE5">
    <property type="interactions" value="906"/>
</dbReference>
<dbReference type="Gene3D" id="3.30.930.10">
    <property type="entry name" value="Bira Bifunctional Protein, Domain 2"/>
    <property type="match status" value="1"/>
</dbReference>
<evidence type="ECO:0000259" key="10">
    <source>
        <dbReference type="PROSITE" id="PS51733"/>
    </source>
</evidence>
<evidence type="ECO:0000256" key="8">
    <source>
        <dbReference type="PIRSR" id="PIRSR016262-2"/>
    </source>
</evidence>
<evidence type="ECO:0000256" key="2">
    <source>
        <dbReference type="ARBA" id="ARBA00004821"/>
    </source>
</evidence>
<dbReference type="AlphaFoldDB" id="A0A7R8UHE5"/>
<sequence length="235" mass="27206">MSRLVYMLKQRKLEYSKGLALQKYIATKFNPSPDEPEEFRNVLIITEHDPVYTIGIRTRDYTIDDENRLRKLGAQFYRTDRGGLITFHGPGQMVAYPVLNLKQFTPSMRWYVQLLEKTIIDVCKEFKVTARTTCDTGVWVDDRKICSIGVHGSRYITTHGLALNCNTDLTWFDHIVPCGLEKKSMTSLSKELQTDVDIDEVLPVFKSCFEKCFNCRVVDMNECDKDEALRRLEAN</sequence>
<dbReference type="UniPathway" id="UPA00538">
    <property type="reaction ID" value="UER00592"/>
</dbReference>
<evidence type="ECO:0000256" key="7">
    <source>
        <dbReference type="PIRSR" id="PIRSR016262-1"/>
    </source>
</evidence>
<dbReference type="NCBIfam" id="NF010925">
    <property type="entry name" value="PRK14345.1"/>
    <property type="match status" value="1"/>
</dbReference>
<evidence type="ECO:0000256" key="1">
    <source>
        <dbReference type="ARBA" id="ARBA00004173"/>
    </source>
</evidence>
<feature type="site" description="Lowers pKa of active site Cys" evidence="9">
    <location>
        <position position="144"/>
    </location>
</feature>
<feature type="domain" description="BPL/LPL catalytic" evidence="10">
    <location>
        <begin position="37"/>
        <end position="217"/>
    </location>
</feature>
<gene>
    <name evidence="11" type="ORF">HERILL_LOCUS3967</name>
</gene>
<dbReference type="InterPro" id="IPR045864">
    <property type="entry name" value="aa-tRNA-synth_II/BPL/LPL"/>
</dbReference>
<feature type="binding site" evidence="8">
    <location>
        <begin position="81"/>
        <end position="88"/>
    </location>
    <ligand>
        <name>substrate</name>
    </ligand>
</feature>
<organism evidence="11 12">
    <name type="scientific">Hermetia illucens</name>
    <name type="common">Black soldier fly</name>
    <dbReference type="NCBI Taxonomy" id="343691"/>
    <lineage>
        <taxon>Eukaryota</taxon>
        <taxon>Metazoa</taxon>
        <taxon>Ecdysozoa</taxon>
        <taxon>Arthropoda</taxon>
        <taxon>Hexapoda</taxon>
        <taxon>Insecta</taxon>
        <taxon>Pterygota</taxon>
        <taxon>Neoptera</taxon>
        <taxon>Endopterygota</taxon>
        <taxon>Diptera</taxon>
        <taxon>Brachycera</taxon>
        <taxon>Stratiomyomorpha</taxon>
        <taxon>Stratiomyidae</taxon>
        <taxon>Hermetiinae</taxon>
        <taxon>Hermetia</taxon>
    </lineage>
</organism>
<feature type="binding site" evidence="8">
    <location>
        <begin position="160"/>
        <end position="162"/>
    </location>
    <ligand>
        <name>substrate</name>
    </ligand>
</feature>
<dbReference type="PANTHER" id="PTHR10993">
    <property type="entry name" value="OCTANOYLTRANSFERASE"/>
    <property type="match status" value="1"/>
</dbReference>
<evidence type="ECO:0000256" key="6">
    <source>
        <dbReference type="PIRNR" id="PIRNR016262"/>
    </source>
</evidence>
<keyword evidence="4 6" id="KW-0808">Transferase</keyword>
<dbReference type="EMBL" id="LR899010">
    <property type="protein sequence ID" value="CAD7080831.1"/>
    <property type="molecule type" value="Genomic_DNA"/>
</dbReference>
<accession>A0A7R8UHE5</accession>
<feature type="active site" description="Acyl-thioester intermediate" evidence="7">
    <location>
        <position position="178"/>
    </location>
</feature>
<dbReference type="InParanoid" id="A0A7R8UHE5"/>
<dbReference type="EC" id="2.3.1.181" evidence="6"/>
<name>A0A7R8UHE5_HERIL</name>
<keyword evidence="12" id="KW-1185">Reference proteome</keyword>
<evidence type="ECO:0000256" key="4">
    <source>
        <dbReference type="ARBA" id="ARBA00022679"/>
    </source>
</evidence>
<comment type="function">
    <text evidence="6">Catalyzes the transfer of endogenously produced octanoic acid from octanoyl-acyl-carrier-protein onto the lipoyl domains of lipoate-dependent enzymes. Lipoyl-ACP can also act as a substrate although octanoyl-ACP is likely to be the physiological substrate.</text>
</comment>
<dbReference type="InterPro" id="IPR020605">
    <property type="entry name" value="Octanoyltransferase_CS"/>
</dbReference>
<evidence type="ECO:0000256" key="5">
    <source>
        <dbReference type="ARBA" id="ARBA00023315"/>
    </source>
</evidence>
<keyword evidence="5 6" id="KW-0012">Acyltransferase</keyword>